<dbReference type="Proteomes" id="UP001634393">
    <property type="component" value="Unassembled WGS sequence"/>
</dbReference>
<feature type="region of interest" description="Disordered" evidence="7">
    <location>
        <begin position="1057"/>
        <end position="1115"/>
    </location>
</feature>
<dbReference type="GO" id="GO:0005634">
    <property type="term" value="C:nucleus"/>
    <property type="evidence" value="ECO:0007669"/>
    <property type="project" value="UniProtKB-SubCell"/>
</dbReference>
<dbReference type="PANTHER" id="PTHR17204:SF26">
    <property type="entry name" value="PRE-MRNA-PROCESSING FACTOR 39-2"/>
    <property type="match status" value="1"/>
</dbReference>
<gene>
    <name evidence="8" type="ORF">ACJIZ3_008326</name>
</gene>
<dbReference type="Pfam" id="PF23241">
    <property type="entry name" value="HAT_PRP39_C"/>
    <property type="match status" value="1"/>
</dbReference>
<dbReference type="AlphaFoldDB" id="A0ABD3TAN1"/>
<dbReference type="SUPFAM" id="SSF48452">
    <property type="entry name" value="TPR-like"/>
    <property type="match status" value="1"/>
</dbReference>
<evidence type="ECO:0000313" key="8">
    <source>
        <dbReference type="EMBL" id="KAL3833590.1"/>
    </source>
</evidence>
<dbReference type="SMART" id="SM00386">
    <property type="entry name" value="HAT"/>
    <property type="match status" value="4"/>
</dbReference>
<evidence type="ECO:0000256" key="5">
    <source>
        <dbReference type="ARBA" id="ARBA00023242"/>
    </source>
</evidence>
<dbReference type="Gene3D" id="1.25.40.10">
    <property type="entry name" value="Tetratricopeptide repeat domain"/>
    <property type="match status" value="2"/>
</dbReference>
<dbReference type="Pfam" id="PF23240">
    <property type="entry name" value="HAT_PRP39_N"/>
    <property type="match status" value="1"/>
</dbReference>
<feature type="region of interest" description="Disordered" evidence="7">
    <location>
        <begin position="990"/>
        <end position="1016"/>
    </location>
</feature>
<keyword evidence="9" id="KW-1185">Reference proteome</keyword>
<keyword evidence="2" id="KW-0507">mRNA processing</keyword>
<proteinExistence type="inferred from homology"/>
<dbReference type="FunFam" id="1.25.40.10:FF:000064">
    <property type="entry name" value="Putative pre-mrna-processing factor 39"/>
    <property type="match status" value="1"/>
</dbReference>
<feature type="compositionally biased region" description="Polar residues" evidence="7">
    <location>
        <begin position="856"/>
        <end position="870"/>
    </location>
</feature>
<protein>
    <recommendedName>
        <fullName evidence="10">Pre-mRNA-processing factor 39</fullName>
    </recommendedName>
</protein>
<evidence type="ECO:0000256" key="6">
    <source>
        <dbReference type="ARBA" id="ARBA00038019"/>
    </source>
</evidence>
<comment type="caution">
    <text evidence="8">The sequence shown here is derived from an EMBL/GenBank/DDBJ whole genome shotgun (WGS) entry which is preliminary data.</text>
</comment>
<feature type="compositionally biased region" description="Polar residues" evidence="7">
    <location>
        <begin position="1106"/>
        <end position="1115"/>
    </location>
</feature>
<dbReference type="FunFam" id="1.25.40.10:FF:000159">
    <property type="entry name" value="Tetratricopeptide repeat (TPR)-like superfamily protein"/>
    <property type="match status" value="1"/>
</dbReference>
<evidence type="ECO:0000256" key="2">
    <source>
        <dbReference type="ARBA" id="ARBA00022664"/>
    </source>
</evidence>
<evidence type="ECO:0000256" key="3">
    <source>
        <dbReference type="ARBA" id="ARBA00022737"/>
    </source>
</evidence>
<sequence length="1115" mass="127527">MSNINFLSVSLSEKLNKMIASNSLDYNSWRLLILEIDTASPDDIDTISLAYDSFLSKFPLCHWHLEKYAYHKAKLCGAQEAIKIFEQVAGAAMYSVGFWVDYFTFGTSCFGDPEDVRRLFGRALSCVGKDYFCHALWDKYMKYEFSQEGWSSLAQSYIQALRFPTKKLHFYYDNFKLFVANLEEEMGYDKNSIEIDQVSVPSAAIMMSRDEVSVVVKNLLDSSDISIKSKALDRYNSIGQGLYQEANRLDEKIKCFEKNIRRRYFHANPLDDDQLTNWHLYLDFMEKQDNLDLVVKLYERCLIPCANYPEFWMRYVEFLEFKRGHELCLSALDRATKIFVKNVPEIHLFNARLKERIGDVDGARAALLLYDTKSDSSFIENVVTQANMERRLGNFAAASAVYVKALKTATEKQKLHIIPSLYSHYARLTFMITGSADAARDVLIDGIRQVHSCRFLLEELIKFAMTHEGASQVNIVDSIVADAISPRLDAYEGLNSKDRESVSCLFLEFVDLCGTVHDYRKAWNRHITLFPQFLRLKPTYKQFTSGNYWLDGDRDQKGSYNLAVHNQPPKDQGSGNPSHLQVFDIPVNHEIHPPSKVLRKQSPQKAYTNNDKDTVQALSTEVVLSNKDASWLNEPAHDLSCQSIDDTQAMMDVSTKFANQSNKSALSPPRSAHEFGKSSITDETVEASHSSKMDVSQELDHEFKYKKQPVSLDIISLNSQEKDSGQLMPMSSDDHETKRNASAANESTPLGSSNVDFNSFAGTKSTQTFESSLLHDESKKEKSVNHLNNTKRKRHADPSRTGEDSIQIDHMVTAKHATSDFQEHVQDQDNLSQQSFLHHRNPADGLDSKMLMNQSVAQQNSTRQNSSQEQAVAGQGDTAANYPPPGSTMTPPSTTSVGQSPLSTPPVSHPQQQHPEQSHQNLSMDQMLQYHYHQQYFWQQQYQQQQAYLQMQHQSTNEQSHQLQPQQNQQHYVQQSQLQSLPYLMHHQQNQQIAGHLQSQQGQQPHLNIQHAHEKQYSQPQELAYYMQQVGYQQNAAQGQQFYLQQYQQYQQGYQQSQEGHLRSQEYLHQSSTKKQQDEQLQQRNQSRNQQDSKISPLDCDGASRPSESPHLQGQ</sequence>
<evidence type="ECO:0000313" key="9">
    <source>
        <dbReference type="Proteomes" id="UP001634393"/>
    </source>
</evidence>
<feature type="region of interest" description="Disordered" evidence="7">
    <location>
        <begin position="856"/>
        <end position="920"/>
    </location>
</feature>
<feature type="compositionally biased region" description="Polar residues" evidence="7">
    <location>
        <begin position="990"/>
        <end position="1007"/>
    </location>
</feature>
<feature type="region of interest" description="Disordered" evidence="7">
    <location>
        <begin position="719"/>
        <end position="759"/>
    </location>
</feature>
<name>A0ABD3TAN1_9LAMI</name>
<reference evidence="8 9" key="1">
    <citation type="submission" date="2024-12" db="EMBL/GenBank/DDBJ databases">
        <title>The unique morphological basis and parallel evolutionary history of personate flowers in Penstemon.</title>
        <authorList>
            <person name="Depatie T.H."/>
            <person name="Wessinger C.A."/>
        </authorList>
    </citation>
    <scope>NUCLEOTIDE SEQUENCE [LARGE SCALE GENOMIC DNA]</scope>
    <source>
        <strain evidence="8">WTNN_2</strain>
        <tissue evidence="8">Leaf</tissue>
    </source>
</reference>
<comment type="subcellular location">
    <subcellularLocation>
        <location evidence="1">Nucleus</location>
    </subcellularLocation>
</comment>
<feature type="region of interest" description="Disordered" evidence="7">
    <location>
        <begin position="660"/>
        <end position="695"/>
    </location>
</feature>
<dbReference type="GO" id="GO:0008380">
    <property type="term" value="P:RNA splicing"/>
    <property type="evidence" value="ECO:0007669"/>
    <property type="project" value="UniProtKB-KW"/>
</dbReference>
<comment type="similarity">
    <text evidence="6">Belongs to the PRP39 family.</text>
</comment>
<evidence type="ECO:0008006" key="10">
    <source>
        <dbReference type="Google" id="ProtNLM"/>
    </source>
</evidence>
<dbReference type="GO" id="GO:0006397">
    <property type="term" value="P:mRNA processing"/>
    <property type="evidence" value="ECO:0007669"/>
    <property type="project" value="UniProtKB-KW"/>
</dbReference>
<feature type="compositionally biased region" description="Polar residues" evidence="7">
    <location>
        <begin position="740"/>
        <end position="759"/>
    </location>
</feature>
<dbReference type="InterPro" id="IPR003107">
    <property type="entry name" value="HAT"/>
</dbReference>
<feature type="region of interest" description="Disordered" evidence="7">
    <location>
        <begin position="771"/>
        <end position="805"/>
    </location>
</feature>
<evidence type="ECO:0000256" key="1">
    <source>
        <dbReference type="ARBA" id="ARBA00004123"/>
    </source>
</evidence>
<feature type="compositionally biased region" description="Basic and acidic residues" evidence="7">
    <location>
        <begin position="773"/>
        <end position="784"/>
    </location>
</feature>
<keyword evidence="3" id="KW-0677">Repeat</keyword>
<dbReference type="EMBL" id="JBJXBP010000004">
    <property type="protein sequence ID" value="KAL3833590.1"/>
    <property type="molecule type" value="Genomic_DNA"/>
</dbReference>
<feature type="compositionally biased region" description="Low complexity" evidence="7">
    <location>
        <begin position="887"/>
        <end position="896"/>
    </location>
</feature>
<dbReference type="PANTHER" id="PTHR17204">
    <property type="entry name" value="PRE-MRNA PROCESSING PROTEIN PRP39-RELATED"/>
    <property type="match status" value="1"/>
</dbReference>
<organism evidence="8 9">
    <name type="scientific">Penstemon smallii</name>
    <dbReference type="NCBI Taxonomy" id="265156"/>
    <lineage>
        <taxon>Eukaryota</taxon>
        <taxon>Viridiplantae</taxon>
        <taxon>Streptophyta</taxon>
        <taxon>Embryophyta</taxon>
        <taxon>Tracheophyta</taxon>
        <taxon>Spermatophyta</taxon>
        <taxon>Magnoliopsida</taxon>
        <taxon>eudicotyledons</taxon>
        <taxon>Gunneridae</taxon>
        <taxon>Pentapetalae</taxon>
        <taxon>asterids</taxon>
        <taxon>lamiids</taxon>
        <taxon>Lamiales</taxon>
        <taxon>Plantaginaceae</taxon>
        <taxon>Cheloneae</taxon>
        <taxon>Penstemon</taxon>
    </lineage>
</organism>
<accession>A0ABD3TAN1</accession>
<keyword evidence="5" id="KW-0539">Nucleus</keyword>
<feature type="compositionally biased region" description="Low complexity" evidence="7">
    <location>
        <begin position="909"/>
        <end position="920"/>
    </location>
</feature>
<feature type="compositionally biased region" description="Low complexity" evidence="7">
    <location>
        <begin position="1080"/>
        <end position="1090"/>
    </location>
</feature>
<dbReference type="InterPro" id="IPR011990">
    <property type="entry name" value="TPR-like_helical_dom_sf"/>
</dbReference>
<evidence type="ECO:0000256" key="7">
    <source>
        <dbReference type="SAM" id="MobiDB-lite"/>
    </source>
</evidence>
<feature type="region of interest" description="Disordered" evidence="7">
    <location>
        <begin position="956"/>
        <end position="975"/>
    </location>
</feature>
<dbReference type="InterPro" id="IPR059164">
    <property type="entry name" value="HAT_PRP39_C"/>
</dbReference>
<keyword evidence="4" id="KW-0508">mRNA splicing</keyword>
<evidence type="ECO:0000256" key="4">
    <source>
        <dbReference type="ARBA" id="ARBA00023187"/>
    </source>
</evidence>
<feature type="compositionally biased region" description="Polar residues" evidence="7">
    <location>
        <begin position="678"/>
        <end position="694"/>
    </location>
</feature>